<feature type="domain" description="TPM" evidence="3">
    <location>
        <begin position="38"/>
        <end position="159"/>
    </location>
</feature>
<feature type="compositionally biased region" description="Gly residues" evidence="1">
    <location>
        <begin position="242"/>
        <end position="260"/>
    </location>
</feature>
<dbReference type="PANTHER" id="PTHR30373:SF2">
    <property type="entry name" value="UPF0603 PROTEIN YGCG"/>
    <property type="match status" value="1"/>
</dbReference>
<reference evidence="5" key="1">
    <citation type="journal article" date="2019" name="Int. J. Syst. Evol. Microbiol.">
        <title>The Global Catalogue of Microorganisms (GCM) 10K type strain sequencing project: providing services to taxonomists for standard genome sequencing and annotation.</title>
        <authorList>
            <consortium name="The Broad Institute Genomics Platform"/>
            <consortium name="The Broad Institute Genome Sequencing Center for Infectious Disease"/>
            <person name="Wu L."/>
            <person name="Ma J."/>
        </authorList>
    </citation>
    <scope>NUCLEOTIDE SEQUENCE [LARGE SCALE GENOMIC DNA]</scope>
    <source>
        <strain evidence="5">GH52</strain>
    </source>
</reference>
<feature type="region of interest" description="Disordered" evidence="1">
    <location>
        <begin position="232"/>
        <end position="268"/>
    </location>
</feature>
<dbReference type="Pfam" id="PF04536">
    <property type="entry name" value="TPM_phosphatase"/>
    <property type="match status" value="1"/>
</dbReference>
<organism evidence="4 5">
    <name type="scientific">Paenibacillus yanchengensis</name>
    <dbReference type="NCBI Taxonomy" id="2035833"/>
    <lineage>
        <taxon>Bacteria</taxon>
        <taxon>Bacillati</taxon>
        <taxon>Bacillota</taxon>
        <taxon>Bacilli</taxon>
        <taxon>Bacillales</taxon>
        <taxon>Paenibacillaceae</taxon>
        <taxon>Paenibacillus</taxon>
    </lineage>
</organism>
<proteinExistence type="predicted"/>
<dbReference type="RefSeq" id="WP_377771478.1">
    <property type="nucleotide sequence ID" value="NZ_JBHUHO010000029.1"/>
</dbReference>
<dbReference type="EMBL" id="JBHUHO010000029">
    <property type="protein sequence ID" value="MFD2115869.1"/>
    <property type="molecule type" value="Genomic_DNA"/>
</dbReference>
<keyword evidence="2" id="KW-0472">Membrane</keyword>
<sequence>MKLQSRIVLIVMIFILFGQSAISIYATSNQSPASKRYIYDQASILSKEEYISLKTLMQDVSIKHQTDVMIVTNSGIANTDTQYMTEQFYDDFGPGYEGKHGSTAILYVDITARSIYLAGYGQAKETLNDKRLDKINVEISRYFAEGKYYEGMYRYVELADQFMAVPSGVSPDNWLFNRWFQLGLAIIIGIIVVAILGYRPGQKLKVTFRTYEDKKTSQVIASQDQYLHSTVTKSKIERNNGSSGGGFSGGGGGVSGGGHSHSGSKGSF</sequence>
<gene>
    <name evidence="4" type="ORF">ACFSJH_09060</name>
</gene>
<comment type="caution">
    <text evidence="4">The sequence shown here is derived from an EMBL/GenBank/DDBJ whole genome shotgun (WGS) entry which is preliminary data.</text>
</comment>
<dbReference type="Proteomes" id="UP001597362">
    <property type="component" value="Unassembled WGS sequence"/>
</dbReference>
<dbReference type="InterPro" id="IPR007621">
    <property type="entry name" value="TPM_dom"/>
</dbReference>
<evidence type="ECO:0000256" key="1">
    <source>
        <dbReference type="SAM" id="MobiDB-lite"/>
    </source>
</evidence>
<feature type="transmembrane region" description="Helical" evidence="2">
    <location>
        <begin position="179"/>
        <end position="198"/>
    </location>
</feature>
<dbReference type="PANTHER" id="PTHR30373">
    <property type="entry name" value="UPF0603 PROTEIN YGCG"/>
    <property type="match status" value="1"/>
</dbReference>
<name>A0ABW4YJQ2_9BACL</name>
<evidence type="ECO:0000259" key="3">
    <source>
        <dbReference type="Pfam" id="PF04536"/>
    </source>
</evidence>
<accession>A0ABW4YJQ2</accession>
<keyword evidence="5" id="KW-1185">Reference proteome</keyword>
<evidence type="ECO:0000313" key="5">
    <source>
        <dbReference type="Proteomes" id="UP001597362"/>
    </source>
</evidence>
<dbReference type="Gene3D" id="3.10.310.50">
    <property type="match status" value="1"/>
</dbReference>
<protein>
    <submittedName>
        <fullName evidence="4">TPM domain-containing protein</fullName>
    </submittedName>
</protein>
<evidence type="ECO:0000256" key="2">
    <source>
        <dbReference type="SAM" id="Phobius"/>
    </source>
</evidence>
<keyword evidence="2" id="KW-0812">Transmembrane</keyword>
<feature type="transmembrane region" description="Helical" evidence="2">
    <location>
        <begin position="7"/>
        <end position="26"/>
    </location>
</feature>
<keyword evidence="2" id="KW-1133">Transmembrane helix</keyword>
<evidence type="ECO:0000313" key="4">
    <source>
        <dbReference type="EMBL" id="MFD2115869.1"/>
    </source>
</evidence>